<dbReference type="InterPro" id="IPR048813">
    <property type="entry name" value="GP7-like"/>
</dbReference>
<protein>
    <submittedName>
        <fullName evidence="1">Uncharacterized protein</fullName>
    </submittedName>
</protein>
<dbReference type="KEGG" id="dvl:Dvul_0649"/>
<dbReference type="AlphaFoldDB" id="A0A0H3A6I8"/>
<sequence length="304" mass="33166">MGKTLKELAAAFASRQPQQVDGLTEEAPILGIIPFHEASHGLWNMYEDVTEVQGAGWVAMNAPLPGVEVTSDLRKVDLSILGGEIEVPEDTANMFGGREKYFARKLPKVLRRSGMAAEQRIVYDNFRAWALDHGKATDAGATADGTYSIIAVRFSEGETCGLYSPECFKQGAVLDTQPINGGDLYKAHSGPHQGVLVYGLRLKAYLGVQIGDPRSVAAVVNISRDHVPTEAMIDDILAEVRATPGSTYLFMHERTRNMLCRYKAGALQIGPGGRDLDRQITHWNGVEIVTSYNFMDGTEPRAAL</sequence>
<dbReference type="HOGENOM" id="CLU_914390_0_0_7"/>
<gene>
    <name evidence="1" type="ordered locus">Dvul_0649</name>
</gene>
<dbReference type="EMBL" id="CP000527">
    <property type="protein sequence ID" value="ABM27672.1"/>
    <property type="molecule type" value="Genomic_DNA"/>
</dbReference>
<dbReference type="RefSeq" id="WP_010940670.1">
    <property type="nucleotide sequence ID" value="NC_008751.1"/>
</dbReference>
<evidence type="ECO:0000313" key="1">
    <source>
        <dbReference type="EMBL" id="ABM27672.1"/>
    </source>
</evidence>
<reference evidence="2" key="1">
    <citation type="journal article" date="2009" name="Environ. Microbiol.">
        <title>Contribution of mobile genetic elements to Desulfovibrio vulgaris genome plasticity.</title>
        <authorList>
            <person name="Walker C.B."/>
            <person name="Stolyar S."/>
            <person name="Chivian D."/>
            <person name="Pinel N."/>
            <person name="Gabster J.A."/>
            <person name="Dehal P.S."/>
            <person name="He Z."/>
            <person name="Yang Z.K."/>
            <person name="Yen H.C."/>
            <person name="Zhou J."/>
            <person name="Wall J.D."/>
            <person name="Hazen T.C."/>
            <person name="Arkin A.P."/>
            <person name="Stahl D.A."/>
        </authorList>
    </citation>
    <scope>NUCLEOTIDE SEQUENCE [LARGE SCALE GENOMIC DNA]</scope>
    <source>
        <strain evidence="2">DP4</strain>
    </source>
</reference>
<dbReference type="Proteomes" id="UP000009173">
    <property type="component" value="Chromosome"/>
</dbReference>
<accession>A0A0H3A6I8</accession>
<name>A0A0H3A6I8_NITV4</name>
<evidence type="ECO:0000313" key="2">
    <source>
        <dbReference type="Proteomes" id="UP000009173"/>
    </source>
</evidence>
<proteinExistence type="predicted"/>
<organism evidence="1 2">
    <name type="scientific">Nitratidesulfovibrio vulgaris (strain DP4)</name>
    <name type="common">Desulfovibrio vulgaris</name>
    <dbReference type="NCBI Taxonomy" id="391774"/>
    <lineage>
        <taxon>Bacteria</taxon>
        <taxon>Pseudomonadati</taxon>
        <taxon>Thermodesulfobacteriota</taxon>
        <taxon>Desulfovibrionia</taxon>
        <taxon>Desulfovibrionales</taxon>
        <taxon>Desulfovibrionaceae</taxon>
        <taxon>Nitratidesulfovibrio</taxon>
    </lineage>
</organism>
<dbReference type="NCBIfam" id="NF045672">
    <property type="entry name" value="MCP_gp7_epsi_15"/>
    <property type="match status" value="1"/>
</dbReference>